<evidence type="ECO:0000256" key="1">
    <source>
        <dbReference type="SAM" id="Phobius"/>
    </source>
</evidence>
<evidence type="ECO:0000313" key="3">
    <source>
        <dbReference type="Proteomes" id="UP001224997"/>
    </source>
</evidence>
<feature type="transmembrane region" description="Helical" evidence="1">
    <location>
        <begin position="61"/>
        <end position="87"/>
    </location>
</feature>
<keyword evidence="1" id="KW-1133">Transmembrane helix</keyword>
<dbReference type="RefSeq" id="WP_305962195.1">
    <property type="nucleotide sequence ID" value="NZ_JAVAMQ010000003.1"/>
</dbReference>
<reference evidence="2 3" key="1">
    <citation type="submission" date="2023-08" db="EMBL/GenBank/DDBJ databases">
        <authorList>
            <person name="Park J.-S."/>
        </authorList>
    </citation>
    <scope>NUCLEOTIDE SEQUENCE [LARGE SCALE GENOMIC DNA]</scope>
    <source>
        <strain evidence="2 3">2205BS29-5</strain>
    </source>
</reference>
<evidence type="ECO:0000313" key="2">
    <source>
        <dbReference type="EMBL" id="MDP5306341.1"/>
    </source>
</evidence>
<keyword evidence="1" id="KW-0812">Transmembrane</keyword>
<keyword evidence="1" id="KW-0472">Membrane</keyword>
<accession>A0ABT9J960</accession>
<dbReference type="EMBL" id="JAVAMQ010000003">
    <property type="protein sequence ID" value="MDP5306341.1"/>
    <property type="molecule type" value="Genomic_DNA"/>
</dbReference>
<keyword evidence="3" id="KW-1185">Reference proteome</keyword>
<dbReference type="Proteomes" id="UP001224997">
    <property type="component" value="Unassembled WGS sequence"/>
</dbReference>
<organism evidence="2 3">
    <name type="scientific">Paracoccus spongiarum</name>
    <dbReference type="NCBI Taxonomy" id="3064387"/>
    <lineage>
        <taxon>Bacteria</taxon>
        <taxon>Pseudomonadati</taxon>
        <taxon>Pseudomonadota</taxon>
        <taxon>Alphaproteobacteria</taxon>
        <taxon>Rhodobacterales</taxon>
        <taxon>Paracoccaceae</taxon>
        <taxon>Paracoccus</taxon>
    </lineage>
</organism>
<comment type="caution">
    <text evidence="2">The sequence shown here is derived from an EMBL/GenBank/DDBJ whole genome shotgun (WGS) entry which is preliminary data.</text>
</comment>
<dbReference type="PROSITE" id="PS51257">
    <property type="entry name" value="PROKAR_LIPOPROTEIN"/>
    <property type="match status" value="1"/>
</dbReference>
<sequence>MASLRCSVGAAGAASGCGRAGAGGDGLRVFGFFCGAAGAFSSAGLAAAARGAGVARGAAAAAFAEGFAAAVRALPSALAAAGFAAALAGLREAFAGFPLVAFWSCCGAIFVPDCFDLLAMTGFPP</sequence>
<name>A0ABT9J960_9RHOB</name>
<proteinExistence type="predicted"/>
<gene>
    <name evidence="2" type="ORF">Q5Y72_04470</name>
</gene>
<protein>
    <submittedName>
        <fullName evidence="2">Uncharacterized protein</fullName>
    </submittedName>
</protein>
<feature type="transmembrane region" description="Helical" evidence="1">
    <location>
        <begin position="29"/>
        <end position="49"/>
    </location>
</feature>
<feature type="transmembrane region" description="Helical" evidence="1">
    <location>
        <begin position="93"/>
        <end position="111"/>
    </location>
</feature>